<dbReference type="Pfam" id="PF00977">
    <property type="entry name" value="His_biosynth"/>
    <property type="match status" value="1"/>
</dbReference>
<dbReference type="InterPro" id="IPR013785">
    <property type="entry name" value="Aldolase_TIM"/>
</dbReference>
<protein>
    <submittedName>
        <fullName evidence="6">HisA/HisF-related TIM barrel protein</fullName>
    </submittedName>
</protein>
<dbReference type="SUPFAM" id="SSF51366">
    <property type="entry name" value="Ribulose-phoshate binding barrel"/>
    <property type="match status" value="1"/>
</dbReference>
<accession>A0ABW8ES72</accession>
<evidence type="ECO:0000256" key="2">
    <source>
        <dbReference type="ARBA" id="ARBA00022605"/>
    </source>
</evidence>
<comment type="caution">
    <text evidence="6">The sequence shown here is derived from an EMBL/GenBank/DDBJ whole genome shotgun (WGS) entry which is preliminary data.</text>
</comment>
<sequence>MLKKRLIGVITVKNGRAVQSFGYRRYLPLGRPEVLAENLDRWGADEILLQCLDRSAAQAGPDYSLLERVARLGLGTPLIYAGGIATVDQGVEAVKLGADRICLDAVLHDLPAVVAGLREQLGAQALIASLPLVMEEGACRWVDYRDGSRKPLGAEVSALLQDKVVSEVMVIDYLNEGLPQGFDFRLIEQFGHPGVPLIAFGGLSDAAQLRRALELPRVVAGAIGNFLTYREHAVSHFKAQLAGLPLRAAS</sequence>
<evidence type="ECO:0000313" key="6">
    <source>
        <dbReference type="EMBL" id="MFJ3044291.1"/>
    </source>
</evidence>
<organism evidence="6 7">
    <name type="scientific">Herbaspirillum chlorophenolicum</name>
    <dbReference type="NCBI Taxonomy" id="211589"/>
    <lineage>
        <taxon>Bacteria</taxon>
        <taxon>Pseudomonadati</taxon>
        <taxon>Pseudomonadota</taxon>
        <taxon>Betaproteobacteria</taxon>
        <taxon>Burkholderiales</taxon>
        <taxon>Oxalobacteraceae</taxon>
        <taxon>Herbaspirillum</taxon>
    </lineage>
</organism>
<dbReference type="EMBL" id="JBIUZV010000001">
    <property type="protein sequence ID" value="MFJ3044291.1"/>
    <property type="molecule type" value="Genomic_DNA"/>
</dbReference>
<reference evidence="6 7" key="1">
    <citation type="submission" date="2024-10" db="EMBL/GenBank/DDBJ databases">
        <title>The Natural Products Discovery Center: Release of the First 8490 Sequenced Strains for Exploring Actinobacteria Biosynthetic Diversity.</title>
        <authorList>
            <person name="Kalkreuter E."/>
            <person name="Kautsar S.A."/>
            <person name="Yang D."/>
            <person name="Bader C.D."/>
            <person name="Teijaro C.N."/>
            <person name="Fluegel L."/>
            <person name="Davis C.M."/>
            <person name="Simpson J.R."/>
            <person name="Lauterbach L."/>
            <person name="Steele A.D."/>
            <person name="Gui C."/>
            <person name="Meng S."/>
            <person name="Li G."/>
            <person name="Viehrig K."/>
            <person name="Ye F."/>
            <person name="Su P."/>
            <person name="Kiefer A.F."/>
            <person name="Nichols A."/>
            <person name="Cepeda A.J."/>
            <person name="Yan W."/>
            <person name="Fan B."/>
            <person name="Jiang Y."/>
            <person name="Adhikari A."/>
            <person name="Zheng C.-J."/>
            <person name="Schuster L."/>
            <person name="Cowan T.M."/>
            <person name="Smanski M.J."/>
            <person name="Chevrette M.G."/>
            <person name="De Carvalho L.P.S."/>
            <person name="Shen B."/>
        </authorList>
    </citation>
    <scope>NUCLEOTIDE SEQUENCE [LARGE SCALE GENOMIC DNA]</scope>
    <source>
        <strain evidence="6 7">NPDC087045</strain>
    </source>
</reference>
<evidence type="ECO:0000256" key="5">
    <source>
        <dbReference type="RuleBase" id="RU003657"/>
    </source>
</evidence>
<keyword evidence="3 5" id="KW-0368">Histidine biosynthesis</keyword>
<proteinExistence type="inferred from homology"/>
<gene>
    <name evidence="6" type="ORF">ACIPEN_00545</name>
</gene>
<keyword evidence="7" id="KW-1185">Reference proteome</keyword>
<dbReference type="InterPro" id="IPR006062">
    <property type="entry name" value="His_biosynth"/>
</dbReference>
<dbReference type="Proteomes" id="UP001617427">
    <property type="component" value="Unassembled WGS sequence"/>
</dbReference>
<dbReference type="InterPro" id="IPR011060">
    <property type="entry name" value="RibuloseP-bd_barrel"/>
</dbReference>
<evidence type="ECO:0000256" key="1">
    <source>
        <dbReference type="ARBA" id="ARBA00009667"/>
    </source>
</evidence>
<evidence type="ECO:0000256" key="3">
    <source>
        <dbReference type="ARBA" id="ARBA00023102"/>
    </source>
</evidence>
<comment type="pathway">
    <text evidence="4">Amino-acid biosynthesis.</text>
</comment>
<dbReference type="Gene3D" id="3.20.20.70">
    <property type="entry name" value="Aldolase class I"/>
    <property type="match status" value="1"/>
</dbReference>
<comment type="similarity">
    <text evidence="1 5">Belongs to the HisA/HisF family.</text>
</comment>
<evidence type="ECO:0000313" key="7">
    <source>
        <dbReference type="Proteomes" id="UP001617427"/>
    </source>
</evidence>
<name>A0ABW8ES72_9BURK</name>
<evidence type="ECO:0000256" key="4">
    <source>
        <dbReference type="ARBA" id="ARBA00029440"/>
    </source>
</evidence>
<keyword evidence="2 5" id="KW-0028">Amino-acid biosynthesis</keyword>
<dbReference type="RefSeq" id="WP_402697928.1">
    <property type="nucleotide sequence ID" value="NZ_JBIUZV010000001.1"/>
</dbReference>